<keyword evidence="3 4" id="KW-0378">Hydrolase</keyword>
<protein>
    <submittedName>
        <fullName evidence="6">N-acetylglucosamine-6-phosphate deacetylase</fullName>
    </submittedName>
</protein>
<dbReference type="EMBL" id="CP035037">
    <property type="protein sequence ID" value="QAB18561.1"/>
    <property type="molecule type" value="Genomic_DNA"/>
</dbReference>
<dbReference type="PIRSF" id="PIRSF038994">
    <property type="entry name" value="NagA"/>
    <property type="match status" value="1"/>
</dbReference>
<dbReference type="Gene3D" id="3.20.20.140">
    <property type="entry name" value="Metal-dependent hydrolases"/>
    <property type="match status" value="1"/>
</dbReference>
<dbReference type="PANTHER" id="PTHR11113:SF14">
    <property type="entry name" value="N-ACETYLGLUCOSAMINE-6-PHOSPHATE DEACETYLASE"/>
    <property type="match status" value="1"/>
</dbReference>
<keyword evidence="7" id="KW-1185">Reference proteome</keyword>
<evidence type="ECO:0000313" key="6">
    <source>
        <dbReference type="EMBL" id="QAB18561.1"/>
    </source>
</evidence>
<evidence type="ECO:0000256" key="2">
    <source>
        <dbReference type="ARBA" id="ARBA00022723"/>
    </source>
</evidence>
<comment type="similarity">
    <text evidence="1 4">Belongs to the metallo-dependent hydrolases superfamily. NagA family.</text>
</comment>
<evidence type="ECO:0000259" key="5">
    <source>
        <dbReference type="Pfam" id="PF01979"/>
    </source>
</evidence>
<evidence type="ECO:0000256" key="3">
    <source>
        <dbReference type="ARBA" id="ARBA00022801"/>
    </source>
</evidence>
<evidence type="ECO:0000313" key="7">
    <source>
        <dbReference type="Proteomes" id="UP000285768"/>
    </source>
</evidence>
<gene>
    <name evidence="6" type="ORF">Leucomu_12145</name>
</gene>
<dbReference type="InterPro" id="IPR003764">
    <property type="entry name" value="GlcNAc_6-P_deAcase"/>
</dbReference>
<dbReference type="InterPro" id="IPR006680">
    <property type="entry name" value="Amidohydro-rel"/>
</dbReference>
<dbReference type="RefSeq" id="WP_128387381.1">
    <property type="nucleotide sequence ID" value="NZ_CP035037.1"/>
</dbReference>
<sequence>MIALPDTGTVAADRVVTAAAVHAPGWVSFERGAITGVGGGRPAVRPDRELAGATLVPGFVDVHVHGGGRAGYTEGSETLARRARAAHLAHGTTTSMASLVTDTPAGLLAGVETLAALVAAGEIRGIHLEGPWLSPARAGAHDPGLLRHPDPAEIEALLRAGSLPAAEQTNAAGGRAGAAPDGGSSATPNAIAMVTIAPELPGALEAIERFARAGVVVAIGHTDADYERVVRAIDAGATVATHLFNAMRPLHHREPGPVLALLEDPRVAIELIADGTHLHPALARWAAGRAGEGRALLVTDAMGAAGCGDGAYRLGALDVEVAGGVARVAGTDTIAGSTATMDGLFRRWAGDCAGDAELIDAVRLTAANPARAMGWHDVGDLAVGRRMHAVALDADLRVAEVLRAG</sequence>
<feature type="domain" description="Amidohydrolase-related" evidence="5">
    <location>
        <begin position="54"/>
        <end position="394"/>
    </location>
</feature>
<dbReference type="Pfam" id="PF01979">
    <property type="entry name" value="Amidohydro_1"/>
    <property type="match status" value="1"/>
</dbReference>
<dbReference type="Proteomes" id="UP000285768">
    <property type="component" value="Chromosome"/>
</dbReference>
<keyword evidence="4" id="KW-0119">Carbohydrate metabolism</keyword>
<accession>A0ABX5QHJ6</accession>
<dbReference type="SUPFAM" id="SSF51556">
    <property type="entry name" value="Metallo-dependent hydrolases"/>
    <property type="match status" value="1"/>
</dbReference>
<reference evidence="6 7" key="1">
    <citation type="submission" date="2019-01" db="EMBL/GenBank/DDBJ databases">
        <title>Leucobacter muris sp. nov. isolated from the nose of a laboratory mouse.</title>
        <authorList>
            <person name="Benga L."/>
            <person name="Sproeer C."/>
            <person name="Schumann P."/>
            <person name="Verbarg S."/>
            <person name="Bunk B."/>
            <person name="Engelhardt E."/>
            <person name="Benten P.M."/>
            <person name="Sager M."/>
        </authorList>
    </citation>
    <scope>NUCLEOTIDE SEQUENCE [LARGE SCALE GENOMIC DNA]</scope>
    <source>
        <strain evidence="6 7">DSM 101948</strain>
    </source>
</reference>
<keyword evidence="2" id="KW-0479">Metal-binding</keyword>
<name>A0ABX5QHJ6_9MICO</name>
<organism evidence="6 7">
    <name type="scientific">Leucobacter muris</name>
    <dbReference type="NCBI Taxonomy" id="1935379"/>
    <lineage>
        <taxon>Bacteria</taxon>
        <taxon>Bacillati</taxon>
        <taxon>Actinomycetota</taxon>
        <taxon>Actinomycetes</taxon>
        <taxon>Micrococcales</taxon>
        <taxon>Microbacteriaceae</taxon>
        <taxon>Leucobacter</taxon>
    </lineage>
</organism>
<evidence type="ECO:0000256" key="4">
    <source>
        <dbReference type="PIRNR" id="PIRNR038994"/>
    </source>
</evidence>
<dbReference type="InterPro" id="IPR032466">
    <property type="entry name" value="Metal_Hydrolase"/>
</dbReference>
<evidence type="ECO:0000256" key="1">
    <source>
        <dbReference type="ARBA" id="ARBA00010716"/>
    </source>
</evidence>
<dbReference type="PANTHER" id="PTHR11113">
    <property type="entry name" value="N-ACETYLGLUCOSAMINE-6-PHOSPHATE DEACETYLASE"/>
    <property type="match status" value="1"/>
</dbReference>
<proteinExistence type="inferred from homology"/>